<accession>A0ABY3ZVF2</accession>
<evidence type="ECO:0000259" key="1">
    <source>
        <dbReference type="Pfam" id="PF10593"/>
    </source>
</evidence>
<reference evidence="2" key="1">
    <citation type="submission" date="2022-03" db="EMBL/GenBank/DDBJ databases">
        <authorList>
            <person name="Vrbovska V."/>
            <person name="Kovarovic V."/>
            <person name="Botka T."/>
            <person name="Pantucek R."/>
        </authorList>
    </citation>
    <scope>NUCLEOTIDE SEQUENCE</scope>
    <source>
        <strain evidence="2">CCM 2609</strain>
    </source>
</reference>
<sequence>MQLKLDGYFFECVKQLNHYSEEEIEVMQRTNEQLKAHSTDTFHPGMLLGRIQSGKTRSYIGMMALALDDVFDCIVILTKNSNALARQTYERVAGEFRRAMDEDMVIVHDIIRMPKLRKYELKQKQIIIVKKEIKNVTRLEQFFIDYPEMKMRKVMFIDDEADYASVVYSEDKDHNLIELKKIATKLDDIKAMLPTAAYLQVTATPYSLYLQPDADVLAIRGYQPKRPAFTVLVPTHDKYVGGKFYFEDQSPAARSLYHAIDESELEVLRKPDNRRVKDDYLLTSKNLKGIRHALLNFIVGAKVRHINSDHITKYSFIMHTITTKKAHVWQYDVVSRMESKLKESITEDPQLFRELVYTAYEDLKHSVQYMPHFSDVLASVKSSLMDEELLIEIVNSEQDVNQLLDYNGELRLRTPMTFFIGGQILDRGITVGNLIGFYYGRDPRKFQQDTVLQHSRMYGARPMEDMEVTRFYTTPRIYSAMQRMHFFDEGLREAIMKQDHTVKFLTKDAKGEIIPCSPNKLLMSELITVKPRKRFLPVGFETISKTKLNQAMKRIDKMVSTLEKHAVRHTGQNVLVPVQYVRDILMEIQDTFIYTEGMQFHMERYVEMIEYLSEDDLVWVIVRTNRNISRLRSDGRFADRPDTGHDELQTAYKLGKTHPSVILLRQNGLSDSGWKDAPFYWPVIVAQSNMQTTIFS</sequence>
<feature type="domain" description="Putative endonuclease Z1" evidence="1">
    <location>
        <begin position="291"/>
        <end position="499"/>
    </location>
</feature>
<name>A0ABY3ZVF2_9STAP</name>
<proteinExistence type="predicted"/>
<dbReference type="RefSeq" id="WP_243366172.1">
    <property type="nucleotide sequence ID" value="NZ_CP094348.1"/>
</dbReference>
<gene>
    <name evidence="2" type="ORF">MRZ06_02050</name>
</gene>
<organism evidence="2 3">
    <name type="scientific">Macrococcus armenti</name>
    <dbReference type="NCBI Taxonomy" id="2875764"/>
    <lineage>
        <taxon>Bacteria</taxon>
        <taxon>Bacillati</taxon>
        <taxon>Bacillota</taxon>
        <taxon>Bacilli</taxon>
        <taxon>Bacillales</taxon>
        <taxon>Staphylococcaceae</taxon>
        <taxon>Macrococcus</taxon>
    </lineage>
</organism>
<keyword evidence="3" id="KW-1185">Reference proteome</keyword>
<dbReference type="EMBL" id="CP094348">
    <property type="protein sequence ID" value="UOB20885.1"/>
    <property type="molecule type" value="Genomic_DNA"/>
</dbReference>
<protein>
    <submittedName>
        <fullName evidence="2">Z1 domain-containing protein</fullName>
    </submittedName>
</protein>
<dbReference type="InterPro" id="IPR018310">
    <property type="entry name" value="Put_endonuclease_Z1-dom"/>
</dbReference>
<evidence type="ECO:0000313" key="3">
    <source>
        <dbReference type="Proteomes" id="UP000830343"/>
    </source>
</evidence>
<dbReference type="Proteomes" id="UP000830343">
    <property type="component" value="Chromosome"/>
</dbReference>
<reference evidence="2" key="2">
    <citation type="submission" date="2022-04" db="EMBL/GenBank/DDBJ databases">
        <title>Antimicrobial genetic elements in methicillin-resistant Macrococcus armenti.</title>
        <authorList>
            <person name="Keller J.E."/>
            <person name="Schwendener S."/>
            <person name="Pantucek R."/>
            <person name="Perreten V."/>
        </authorList>
    </citation>
    <scope>NUCLEOTIDE SEQUENCE</scope>
    <source>
        <strain evidence="2">CCM 2609</strain>
    </source>
</reference>
<dbReference type="Pfam" id="PF10593">
    <property type="entry name" value="Z1"/>
    <property type="match status" value="1"/>
</dbReference>
<evidence type="ECO:0000313" key="2">
    <source>
        <dbReference type="EMBL" id="UOB20885.1"/>
    </source>
</evidence>